<keyword evidence="3" id="KW-1133">Transmembrane helix</keyword>
<evidence type="ECO:0000256" key="4">
    <source>
        <dbReference type="ARBA" id="ARBA00023136"/>
    </source>
</evidence>
<dbReference type="GO" id="GO:0022857">
    <property type="term" value="F:transmembrane transporter activity"/>
    <property type="evidence" value="ECO:0007669"/>
    <property type="project" value="InterPro"/>
</dbReference>
<evidence type="ECO:0000256" key="3">
    <source>
        <dbReference type="ARBA" id="ARBA00022989"/>
    </source>
</evidence>
<dbReference type="InterPro" id="IPR036259">
    <property type="entry name" value="MFS_trans_sf"/>
</dbReference>
<organism evidence="6 7">
    <name type="scientific">Echria macrotheca</name>
    <dbReference type="NCBI Taxonomy" id="438768"/>
    <lineage>
        <taxon>Eukaryota</taxon>
        <taxon>Fungi</taxon>
        <taxon>Dikarya</taxon>
        <taxon>Ascomycota</taxon>
        <taxon>Pezizomycotina</taxon>
        <taxon>Sordariomycetes</taxon>
        <taxon>Sordariomycetidae</taxon>
        <taxon>Sordariales</taxon>
        <taxon>Schizotheciaceae</taxon>
        <taxon>Echria</taxon>
    </lineage>
</organism>
<evidence type="ECO:0000313" key="6">
    <source>
        <dbReference type="EMBL" id="KAK1754094.1"/>
    </source>
</evidence>
<sequence length="138" mass="14839">MQTAIVVMVVGLALRTGAPTSAFGVLLLGRALQGVGAAVVNICVKTILADHADLAEYAKSWTVFSLLAAVGFSVGPVAGGYLTQVNWRWCFGINLRLAGACNKSRSEWKREFKRRLITTLQISLTPAYINPDIDFVGI</sequence>
<dbReference type="Gene3D" id="1.20.1720.10">
    <property type="entry name" value="Multidrug resistance protein D"/>
    <property type="match status" value="1"/>
</dbReference>
<protein>
    <submittedName>
        <fullName evidence="6">Major facilitator superfamily domain-containing protein</fullName>
    </submittedName>
</protein>
<keyword evidence="2" id="KW-0812">Transmembrane</keyword>
<dbReference type="Pfam" id="PF07690">
    <property type="entry name" value="MFS_1"/>
    <property type="match status" value="1"/>
</dbReference>
<comment type="caution">
    <text evidence="6">The sequence shown here is derived from an EMBL/GenBank/DDBJ whole genome shotgun (WGS) entry which is preliminary data.</text>
</comment>
<dbReference type="GO" id="GO:0005886">
    <property type="term" value="C:plasma membrane"/>
    <property type="evidence" value="ECO:0007669"/>
    <property type="project" value="TreeGrafter"/>
</dbReference>
<dbReference type="PANTHER" id="PTHR23501">
    <property type="entry name" value="MAJOR FACILITATOR SUPERFAMILY"/>
    <property type="match status" value="1"/>
</dbReference>
<evidence type="ECO:0000313" key="7">
    <source>
        <dbReference type="Proteomes" id="UP001239445"/>
    </source>
</evidence>
<feature type="domain" description="Major facilitator superfamily (MFS) profile" evidence="5">
    <location>
        <begin position="1"/>
        <end position="138"/>
    </location>
</feature>
<dbReference type="EMBL" id="MU839836">
    <property type="protein sequence ID" value="KAK1754094.1"/>
    <property type="molecule type" value="Genomic_DNA"/>
</dbReference>
<keyword evidence="4" id="KW-0472">Membrane</keyword>
<dbReference type="AlphaFoldDB" id="A0AAJ0FAC7"/>
<evidence type="ECO:0000256" key="2">
    <source>
        <dbReference type="ARBA" id="ARBA00022692"/>
    </source>
</evidence>
<dbReference type="Proteomes" id="UP001239445">
    <property type="component" value="Unassembled WGS sequence"/>
</dbReference>
<comment type="subcellular location">
    <subcellularLocation>
        <location evidence="1">Membrane</location>
        <topology evidence="1">Multi-pass membrane protein</topology>
    </subcellularLocation>
</comment>
<dbReference type="SUPFAM" id="SSF103473">
    <property type="entry name" value="MFS general substrate transporter"/>
    <property type="match status" value="1"/>
</dbReference>
<reference evidence="6" key="1">
    <citation type="submission" date="2023-06" db="EMBL/GenBank/DDBJ databases">
        <title>Genome-scale phylogeny and comparative genomics of the fungal order Sordariales.</title>
        <authorList>
            <consortium name="Lawrence Berkeley National Laboratory"/>
            <person name="Hensen N."/>
            <person name="Bonometti L."/>
            <person name="Westerberg I."/>
            <person name="Brannstrom I.O."/>
            <person name="Guillou S."/>
            <person name="Cros-Aarteil S."/>
            <person name="Calhoun S."/>
            <person name="Haridas S."/>
            <person name="Kuo A."/>
            <person name="Mondo S."/>
            <person name="Pangilinan J."/>
            <person name="Riley R."/>
            <person name="Labutti K."/>
            <person name="Andreopoulos B."/>
            <person name="Lipzen A."/>
            <person name="Chen C."/>
            <person name="Yanf M."/>
            <person name="Daum C."/>
            <person name="Ng V."/>
            <person name="Clum A."/>
            <person name="Steindorff A."/>
            <person name="Ohm R."/>
            <person name="Martin F."/>
            <person name="Silar P."/>
            <person name="Natvig D."/>
            <person name="Lalanne C."/>
            <person name="Gautier V."/>
            <person name="Ament-Velasquez S.L."/>
            <person name="Kruys A."/>
            <person name="Hutchinson M.I."/>
            <person name="Powell A.J."/>
            <person name="Barry K."/>
            <person name="Miller A.N."/>
            <person name="Grigoriev I.V."/>
            <person name="Debuchy R."/>
            <person name="Gladieux P."/>
            <person name="Thoren M.H."/>
            <person name="Johannesson H."/>
        </authorList>
    </citation>
    <scope>NUCLEOTIDE SEQUENCE</scope>
    <source>
        <strain evidence="6">PSN4</strain>
    </source>
</reference>
<accession>A0AAJ0FAC7</accession>
<name>A0AAJ0FAC7_9PEZI</name>
<dbReference type="InterPro" id="IPR020846">
    <property type="entry name" value="MFS_dom"/>
</dbReference>
<proteinExistence type="predicted"/>
<keyword evidence="7" id="KW-1185">Reference proteome</keyword>
<dbReference type="InterPro" id="IPR011701">
    <property type="entry name" value="MFS"/>
</dbReference>
<dbReference type="PANTHER" id="PTHR23501:SF39">
    <property type="entry name" value="MULTIDRUG TRANSPORTER, PUTATIVE (AFU_ORTHOLOGUE AFUA_1G05010)-RELATED"/>
    <property type="match status" value="1"/>
</dbReference>
<dbReference type="PROSITE" id="PS50850">
    <property type="entry name" value="MFS"/>
    <property type="match status" value="1"/>
</dbReference>
<gene>
    <name evidence="6" type="ORF">QBC47DRAFT_403490</name>
</gene>
<evidence type="ECO:0000256" key="1">
    <source>
        <dbReference type="ARBA" id="ARBA00004141"/>
    </source>
</evidence>
<evidence type="ECO:0000259" key="5">
    <source>
        <dbReference type="PROSITE" id="PS50850"/>
    </source>
</evidence>